<evidence type="ECO:0000256" key="4">
    <source>
        <dbReference type="SAM" id="Phobius"/>
    </source>
</evidence>
<keyword evidence="4" id="KW-1133">Transmembrane helix</keyword>
<evidence type="ECO:0000313" key="6">
    <source>
        <dbReference type="Proteomes" id="UP000765509"/>
    </source>
</evidence>
<dbReference type="GO" id="GO:0005794">
    <property type="term" value="C:Golgi apparatus"/>
    <property type="evidence" value="ECO:0007669"/>
    <property type="project" value="TreeGrafter"/>
</dbReference>
<reference evidence="5" key="1">
    <citation type="submission" date="2021-03" db="EMBL/GenBank/DDBJ databases">
        <title>Draft genome sequence of rust myrtle Austropuccinia psidii MF-1, a brazilian biotype.</title>
        <authorList>
            <person name="Quecine M.C."/>
            <person name="Pachon D.M.R."/>
            <person name="Bonatelli M.L."/>
            <person name="Correr F.H."/>
            <person name="Franceschini L.M."/>
            <person name="Leite T.F."/>
            <person name="Margarido G.R.A."/>
            <person name="Almeida C.A."/>
            <person name="Ferrarezi J.A."/>
            <person name="Labate C.A."/>
        </authorList>
    </citation>
    <scope>NUCLEOTIDE SEQUENCE</scope>
    <source>
        <strain evidence="5">MF-1</strain>
    </source>
</reference>
<feature type="region of interest" description="Disordered" evidence="3">
    <location>
        <begin position="1"/>
        <end position="31"/>
    </location>
</feature>
<evidence type="ECO:0000256" key="3">
    <source>
        <dbReference type="SAM" id="MobiDB-lite"/>
    </source>
</evidence>
<dbReference type="Gene3D" id="3.90.550.10">
    <property type="entry name" value="Spore Coat Polysaccharide Biosynthesis Protein SpsA, Chain A"/>
    <property type="match status" value="1"/>
</dbReference>
<dbReference type="AlphaFoldDB" id="A0A9Q3BSX0"/>
<dbReference type="GO" id="GO:0016020">
    <property type="term" value="C:membrane"/>
    <property type="evidence" value="ECO:0007669"/>
    <property type="project" value="InterPro"/>
</dbReference>
<dbReference type="Proteomes" id="UP000765509">
    <property type="component" value="Unassembled WGS sequence"/>
</dbReference>
<dbReference type="InterPro" id="IPR029044">
    <property type="entry name" value="Nucleotide-diphossugar_trans"/>
</dbReference>
<evidence type="ECO:0000313" key="5">
    <source>
        <dbReference type="EMBL" id="MBW0470503.1"/>
    </source>
</evidence>
<comment type="caution">
    <text evidence="5">The sequence shown here is derived from an EMBL/GenBank/DDBJ whole genome shotgun (WGS) entry which is preliminary data.</text>
</comment>
<dbReference type="OrthoDB" id="439943at2759"/>
<dbReference type="PANTHER" id="PTHR31121:SF6">
    <property type="entry name" value="ALPHA-1,2 MANNOSYLTRANSFERASE KTR1"/>
    <property type="match status" value="1"/>
</dbReference>
<keyword evidence="6" id="KW-1185">Reference proteome</keyword>
<evidence type="ECO:0000256" key="2">
    <source>
        <dbReference type="ARBA" id="ARBA00022679"/>
    </source>
</evidence>
<proteinExistence type="inferred from homology"/>
<keyword evidence="2" id="KW-0808">Transferase</keyword>
<keyword evidence="4" id="KW-0472">Membrane</keyword>
<feature type="transmembrane region" description="Helical" evidence="4">
    <location>
        <begin position="40"/>
        <end position="57"/>
    </location>
</feature>
<name>A0A9Q3BSX0_9BASI</name>
<dbReference type="GO" id="GO:0006487">
    <property type="term" value="P:protein N-linked glycosylation"/>
    <property type="evidence" value="ECO:0007669"/>
    <property type="project" value="TreeGrafter"/>
</dbReference>
<dbReference type="PANTHER" id="PTHR31121">
    <property type="entry name" value="ALPHA-1,2 MANNOSYLTRANSFERASE KTR1"/>
    <property type="match status" value="1"/>
</dbReference>
<dbReference type="EMBL" id="AVOT02002476">
    <property type="protein sequence ID" value="MBW0470503.1"/>
    <property type="molecule type" value="Genomic_DNA"/>
</dbReference>
<accession>A0A9Q3BSX0</accession>
<comment type="similarity">
    <text evidence="1">Belongs to the glycosyltransferase 15 family.</text>
</comment>
<dbReference type="InterPro" id="IPR002685">
    <property type="entry name" value="Glyco_trans_15"/>
</dbReference>
<sequence>MSKWRRRSSSGEQSGRRNMPLFGHRPLQSRPSHSFRLRRSGIGLIILIGLALIYLSYPSFQPLTRSLPASLLTAVHLLKSWRNTQNDQGRWVSANDGLDPTFTISQSNLKYPPDVYPARMNPFKRSNATFVSLVRNQDIDDMMMSMRTVEDRINRKFGYPWVFLNDEPFKREFKKSVRSMTRSQVFFGLIPKQHWSYPSFIDQSRAAQARKLMGEANVVYGNSESYRHMCRYNAGFFFRHPLMLQFDYYWRVEPGIQYYCDLDYDPFLFMQANQKVYSFTVSLLEYQATIPSLWKTVQDFLHRNPGSMATNNSLEFILADPSKGMESDYNLCHFWSNFELADMRFWRSPIYEKFFDHIDQSGGIFYERWGDAPIHSIAAALFLKKEQIHQWDDIGYYHHPFTHCPSDIKRFHLNGKCFCEPSESFDNQPYSCTPRWREINDK</sequence>
<protein>
    <recommendedName>
        <fullName evidence="7">Glycosyltransferase family 15 protein</fullName>
    </recommendedName>
</protein>
<evidence type="ECO:0008006" key="7">
    <source>
        <dbReference type="Google" id="ProtNLM"/>
    </source>
</evidence>
<dbReference type="GO" id="GO:0000026">
    <property type="term" value="F:alpha-1,2-mannosyltransferase activity"/>
    <property type="evidence" value="ECO:0007669"/>
    <property type="project" value="TreeGrafter"/>
</dbReference>
<dbReference type="GO" id="GO:0000032">
    <property type="term" value="P:cell wall mannoprotein biosynthetic process"/>
    <property type="evidence" value="ECO:0007669"/>
    <property type="project" value="TreeGrafter"/>
</dbReference>
<dbReference type="Pfam" id="PF01793">
    <property type="entry name" value="Glyco_transf_15"/>
    <property type="match status" value="1"/>
</dbReference>
<organism evidence="5 6">
    <name type="scientific">Austropuccinia psidii MF-1</name>
    <dbReference type="NCBI Taxonomy" id="1389203"/>
    <lineage>
        <taxon>Eukaryota</taxon>
        <taxon>Fungi</taxon>
        <taxon>Dikarya</taxon>
        <taxon>Basidiomycota</taxon>
        <taxon>Pucciniomycotina</taxon>
        <taxon>Pucciniomycetes</taxon>
        <taxon>Pucciniales</taxon>
        <taxon>Sphaerophragmiaceae</taxon>
        <taxon>Austropuccinia</taxon>
    </lineage>
</organism>
<dbReference type="SUPFAM" id="SSF53448">
    <property type="entry name" value="Nucleotide-diphospho-sugar transferases"/>
    <property type="match status" value="1"/>
</dbReference>
<dbReference type="FunFam" id="3.90.550.10:FF:000051">
    <property type="entry name" value="Alpha-1,2-mannosyltransferase (Ktr4)"/>
    <property type="match status" value="1"/>
</dbReference>
<gene>
    <name evidence="5" type="ORF">O181_010218</name>
</gene>
<evidence type="ECO:0000256" key="1">
    <source>
        <dbReference type="ARBA" id="ARBA00007677"/>
    </source>
</evidence>
<keyword evidence="4" id="KW-0812">Transmembrane</keyword>